<accession>A0AA44CIP3</accession>
<dbReference type="AlphaFoldDB" id="A0AA44CIP3"/>
<dbReference type="Proteomes" id="UP000712947">
    <property type="component" value="Unassembled WGS sequence"/>
</dbReference>
<organism evidence="1 2">
    <name type="scientific">Yersinia mollaretii</name>
    <dbReference type="NCBI Taxonomy" id="33060"/>
    <lineage>
        <taxon>Bacteria</taxon>
        <taxon>Pseudomonadati</taxon>
        <taxon>Pseudomonadota</taxon>
        <taxon>Gammaproteobacteria</taxon>
        <taxon>Enterobacterales</taxon>
        <taxon>Yersiniaceae</taxon>
        <taxon>Yersinia</taxon>
    </lineage>
</organism>
<gene>
    <name evidence="1" type="ORF">HB991_02100</name>
</gene>
<name>A0AA44CIP3_YERMO</name>
<protein>
    <submittedName>
        <fullName evidence="1">Uncharacterized protein</fullName>
    </submittedName>
</protein>
<evidence type="ECO:0000313" key="1">
    <source>
        <dbReference type="EMBL" id="NIL21320.1"/>
    </source>
</evidence>
<proteinExistence type="predicted"/>
<dbReference type="RefSeq" id="WP_050536477.1">
    <property type="nucleotide sequence ID" value="NZ_CABHYO010000045.1"/>
</dbReference>
<dbReference type="EMBL" id="JAASAI010000002">
    <property type="protein sequence ID" value="NIL21320.1"/>
    <property type="molecule type" value="Genomic_DNA"/>
</dbReference>
<sequence length="64" mass="7861">MQNMTNSRSDLERYFRQTDKQCTAQTPWFARWLYIPVDERMQILDDLLQPYPAKQQQQQQQKKP</sequence>
<reference evidence="1" key="1">
    <citation type="submission" date="2020-03" db="EMBL/GenBank/DDBJ databases">
        <authorList>
            <person name="Kislichkina A."/>
            <person name="Dentovskaya S."/>
            <person name="Shaikhutdinov R."/>
            <person name="Ivanov S."/>
            <person name="Sizova A."/>
            <person name="Solomentsev V."/>
            <person name="Bogun A."/>
        </authorList>
    </citation>
    <scope>NUCLEOTIDE SEQUENCE</scope>
    <source>
        <strain evidence="1">SCPM-O-B-7610</strain>
    </source>
</reference>
<comment type="caution">
    <text evidence="1">The sequence shown here is derived from an EMBL/GenBank/DDBJ whole genome shotgun (WGS) entry which is preliminary data.</text>
</comment>
<evidence type="ECO:0000313" key="2">
    <source>
        <dbReference type="Proteomes" id="UP000712947"/>
    </source>
</evidence>